<feature type="non-terminal residue" evidence="1">
    <location>
        <position position="321"/>
    </location>
</feature>
<proteinExistence type="predicted"/>
<protein>
    <submittedName>
        <fullName evidence="1">Uncharacterized protein</fullName>
    </submittedName>
</protein>
<gene>
    <name evidence="1" type="ORF">METZ01_LOCUS327071</name>
</gene>
<name>A0A382PN06_9ZZZZ</name>
<evidence type="ECO:0000313" key="1">
    <source>
        <dbReference type="EMBL" id="SVC74217.1"/>
    </source>
</evidence>
<reference evidence="1" key="1">
    <citation type="submission" date="2018-05" db="EMBL/GenBank/DDBJ databases">
        <authorList>
            <person name="Lanie J.A."/>
            <person name="Ng W.-L."/>
            <person name="Kazmierczak K.M."/>
            <person name="Andrzejewski T.M."/>
            <person name="Davidsen T.M."/>
            <person name="Wayne K.J."/>
            <person name="Tettelin H."/>
            <person name="Glass J.I."/>
            <person name="Rusch D."/>
            <person name="Podicherti R."/>
            <person name="Tsui H.-C.T."/>
            <person name="Winkler M.E."/>
        </authorList>
    </citation>
    <scope>NUCLEOTIDE SEQUENCE</scope>
</reference>
<organism evidence="1">
    <name type="scientific">marine metagenome</name>
    <dbReference type="NCBI Taxonomy" id="408172"/>
    <lineage>
        <taxon>unclassified sequences</taxon>
        <taxon>metagenomes</taxon>
        <taxon>ecological metagenomes</taxon>
    </lineage>
</organism>
<dbReference type="EMBL" id="UINC01108253">
    <property type="protein sequence ID" value="SVC74217.1"/>
    <property type="molecule type" value="Genomic_DNA"/>
</dbReference>
<accession>A0A382PN06</accession>
<sequence>MLKILTVLHTLPSIKSYRTLCFDNILPYLRTKTDVHITWLVYQPERLELPTQNNLQTSILDIHDFKNALDVVKHVTPDVIWVAPTLNLPDYALALAGKYLKIPVVGELATELMYKTSKLDLAKTYSKQFFESSVPTDVKDNNKKFMRRGRFFFYKYQFVLKTQLATKMNFFKVIKNFVTHIYSHFSVYTNLYDPKFAVDLHFVETEKTIGTLVKNGFKRSSLVPTGIPMYDDIFDRLEKFKVDRKNDDKIRILLLTAGIFEHGLWTRTQRDSLIQAIVSEIIKHKDKMSLTVKIHPSSELLSDYQKLICPIDDSISIYQKG</sequence>
<dbReference type="SUPFAM" id="SSF53756">
    <property type="entry name" value="UDP-Glycosyltransferase/glycogen phosphorylase"/>
    <property type="match status" value="1"/>
</dbReference>
<dbReference type="AlphaFoldDB" id="A0A382PN06"/>